<comment type="subcellular location">
    <subcellularLocation>
        <location evidence="1">Cell inner membrane</location>
        <topology evidence="1">Multi-pass membrane protein</topology>
    </subcellularLocation>
</comment>
<dbReference type="GO" id="GO:0005886">
    <property type="term" value="C:plasma membrane"/>
    <property type="evidence" value="ECO:0007669"/>
    <property type="project" value="UniProtKB-SubCell"/>
</dbReference>
<sequence>MFETFGFEETTAREVSVLFALGIGVLFGVLAQLTRFCFRRALAGEDRRQAAGVWAMALAVAVAGTQAAVAQGWISFAEHRLMALDLPLLAIALGGLMFGAGMILTRGCASRLLVLAGSGNLRALMVMAVFAITAHATLKGVLAPVRTALGAVTLPAGEQVSLAALPGGALLWSGVIVAAALLIALRSGNRAPTLAGAAALGLLVPVAWVGTGYVLFDEFDPIAMESLSFTAPAADTLFFVIASSSIPAGFGAGLAGGVLAGALAAAVVSGSFQWKSFESPRQTGRYLAGALLMGMGGVLAGGCTVGAGLAGIPPLSLAAVLALAFIAVGGLGMNAVLSAASSGSAARPAIQARQPAE</sequence>
<proteinExistence type="inferred from homology"/>
<feature type="transmembrane region" description="Helical" evidence="9">
    <location>
        <begin position="15"/>
        <end position="38"/>
    </location>
</feature>
<feature type="transmembrane region" description="Helical" evidence="9">
    <location>
        <begin position="315"/>
        <end position="337"/>
    </location>
</feature>
<dbReference type="PANTHER" id="PTHR30574:SF1">
    <property type="entry name" value="SULPHUR TRANSPORT DOMAIN-CONTAINING PROTEIN"/>
    <property type="match status" value="1"/>
</dbReference>
<protein>
    <submittedName>
        <fullName evidence="10">Putative inner membrane protein</fullName>
    </submittedName>
</protein>
<dbReference type="AlphaFoldDB" id="A0A0P1HEG4"/>
<feature type="transmembrane region" description="Helical" evidence="9">
    <location>
        <begin position="162"/>
        <end position="185"/>
    </location>
</feature>
<evidence type="ECO:0000256" key="9">
    <source>
        <dbReference type="SAM" id="Phobius"/>
    </source>
</evidence>
<evidence type="ECO:0000256" key="2">
    <source>
        <dbReference type="ARBA" id="ARBA00022448"/>
    </source>
</evidence>
<feature type="transmembrane region" description="Helical" evidence="9">
    <location>
        <begin position="236"/>
        <end position="265"/>
    </location>
</feature>
<dbReference type="Proteomes" id="UP000051326">
    <property type="component" value="Unassembled WGS sequence"/>
</dbReference>
<feature type="transmembrane region" description="Helical" evidence="9">
    <location>
        <begin position="86"/>
        <end position="109"/>
    </location>
</feature>
<accession>A0A0P1HEG4</accession>
<gene>
    <name evidence="10" type="ORF">PHA8399_04050</name>
</gene>
<evidence type="ECO:0000256" key="3">
    <source>
        <dbReference type="ARBA" id="ARBA00022475"/>
    </source>
</evidence>
<evidence type="ECO:0000313" key="10">
    <source>
        <dbReference type="EMBL" id="CUI01894.1"/>
    </source>
</evidence>
<feature type="transmembrane region" description="Helical" evidence="9">
    <location>
        <begin position="286"/>
        <end position="309"/>
    </location>
</feature>
<keyword evidence="2" id="KW-0813">Transport</keyword>
<evidence type="ECO:0000313" key="11">
    <source>
        <dbReference type="Proteomes" id="UP000051326"/>
    </source>
</evidence>
<dbReference type="Pfam" id="PF04143">
    <property type="entry name" value="Sulf_transp"/>
    <property type="match status" value="1"/>
</dbReference>
<evidence type="ECO:0000256" key="1">
    <source>
        <dbReference type="ARBA" id="ARBA00004429"/>
    </source>
</evidence>
<feature type="transmembrane region" description="Helical" evidence="9">
    <location>
        <begin position="121"/>
        <end position="142"/>
    </location>
</feature>
<dbReference type="InterPro" id="IPR007272">
    <property type="entry name" value="Sulf_transp_TsuA/YedE"/>
</dbReference>
<comment type="similarity">
    <text evidence="8">Belongs to the TsuA/YedE (TC 9.B.102) family.</text>
</comment>
<dbReference type="EMBL" id="CYSR01000040">
    <property type="protein sequence ID" value="CUI01894.1"/>
    <property type="molecule type" value="Genomic_DNA"/>
</dbReference>
<feature type="transmembrane region" description="Helical" evidence="9">
    <location>
        <begin position="197"/>
        <end position="216"/>
    </location>
</feature>
<keyword evidence="7 9" id="KW-0472">Membrane</keyword>
<keyword evidence="6 9" id="KW-1133">Transmembrane helix</keyword>
<keyword evidence="3" id="KW-1003">Cell membrane</keyword>
<organism evidence="10 11">
    <name type="scientific">Leisingera aquaemixtae</name>
    <dbReference type="NCBI Taxonomy" id="1396826"/>
    <lineage>
        <taxon>Bacteria</taxon>
        <taxon>Pseudomonadati</taxon>
        <taxon>Pseudomonadota</taxon>
        <taxon>Alphaproteobacteria</taxon>
        <taxon>Rhodobacterales</taxon>
        <taxon>Roseobacteraceae</taxon>
        <taxon>Leisingera</taxon>
    </lineage>
</organism>
<evidence type="ECO:0000256" key="4">
    <source>
        <dbReference type="ARBA" id="ARBA00022519"/>
    </source>
</evidence>
<name>A0A0P1HEG4_9RHOB</name>
<evidence type="ECO:0000256" key="7">
    <source>
        <dbReference type="ARBA" id="ARBA00023136"/>
    </source>
</evidence>
<keyword evidence="4" id="KW-0997">Cell inner membrane</keyword>
<reference evidence="10 11" key="1">
    <citation type="submission" date="2015-09" db="EMBL/GenBank/DDBJ databases">
        <authorList>
            <consortium name="Swine Surveillance"/>
        </authorList>
    </citation>
    <scope>NUCLEOTIDE SEQUENCE [LARGE SCALE GENOMIC DNA]</scope>
    <source>
        <strain evidence="10 11">CECT 8399</strain>
    </source>
</reference>
<evidence type="ECO:0000256" key="8">
    <source>
        <dbReference type="ARBA" id="ARBA00035655"/>
    </source>
</evidence>
<dbReference type="STRING" id="1396826.PHA8399_04050"/>
<dbReference type="PANTHER" id="PTHR30574">
    <property type="entry name" value="INNER MEMBRANE PROTEIN YEDE"/>
    <property type="match status" value="1"/>
</dbReference>
<dbReference type="RefSeq" id="WP_058287878.1">
    <property type="nucleotide sequence ID" value="NZ_CYSR01000040.1"/>
</dbReference>
<keyword evidence="5 9" id="KW-0812">Transmembrane</keyword>
<evidence type="ECO:0000256" key="5">
    <source>
        <dbReference type="ARBA" id="ARBA00022692"/>
    </source>
</evidence>
<feature type="transmembrane region" description="Helical" evidence="9">
    <location>
        <begin position="50"/>
        <end position="74"/>
    </location>
</feature>
<evidence type="ECO:0000256" key="6">
    <source>
        <dbReference type="ARBA" id="ARBA00022989"/>
    </source>
</evidence>